<name>A0A8B3DM94_VIBHA</name>
<dbReference type="Proteomes" id="UP000253437">
    <property type="component" value="Unassembled WGS sequence"/>
</dbReference>
<dbReference type="InterPro" id="IPR012902">
    <property type="entry name" value="N_methyl_site"/>
</dbReference>
<evidence type="ECO:0000313" key="1">
    <source>
        <dbReference type="EMBL" id="RIW11530.1"/>
    </source>
</evidence>
<organism evidence="1 2">
    <name type="scientific">Vibrio harveyi</name>
    <name type="common">Beneckea harveyi</name>
    <dbReference type="NCBI Taxonomy" id="669"/>
    <lineage>
        <taxon>Bacteria</taxon>
        <taxon>Pseudomonadati</taxon>
        <taxon>Pseudomonadota</taxon>
        <taxon>Gammaproteobacteria</taxon>
        <taxon>Vibrionales</taxon>
        <taxon>Vibrionaceae</taxon>
        <taxon>Vibrio</taxon>
    </lineage>
</organism>
<dbReference type="Gene3D" id="3.30.700.10">
    <property type="entry name" value="Glycoprotein, Type 4 Pilin"/>
    <property type="match status" value="1"/>
</dbReference>
<dbReference type="EMBL" id="QOUW02000058">
    <property type="protein sequence ID" value="RIW11530.1"/>
    <property type="molecule type" value="Genomic_DNA"/>
</dbReference>
<dbReference type="InterPro" id="IPR045584">
    <property type="entry name" value="Pilin-like"/>
</dbReference>
<comment type="caution">
    <text evidence="1">The sequence shown here is derived from an EMBL/GenBank/DDBJ whole genome shotgun (WGS) entry which is preliminary data.</text>
</comment>
<dbReference type="NCBIfam" id="TIGR02532">
    <property type="entry name" value="IV_pilin_GFxxxE"/>
    <property type="match status" value="1"/>
</dbReference>
<dbReference type="SUPFAM" id="SSF54523">
    <property type="entry name" value="Pili subunits"/>
    <property type="match status" value="1"/>
</dbReference>
<reference evidence="1 2" key="1">
    <citation type="submission" date="2018-08" db="EMBL/GenBank/DDBJ databases">
        <title>Vibrio harveyi strains pathogenic to white snook Centropomus viridis Lockington (1877) and potential probiotic bacteria.</title>
        <authorList>
            <person name="Soto-Rodriguez S."/>
            <person name="Gomez-Gil B."/>
            <person name="Lozano-Olvera R."/>
        </authorList>
    </citation>
    <scope>NUCLEOTIDE SEQUENCE [LARGE SCALE GENOMIC DNA]</scope>
    <source>
        <strain evidence="1 2">CAIM 1508</strain>
    </source>
</reference>
<sequence>MRRSKGFTLLELVIVVVVLALVSVTSAPRILVFFSDGRVAKLKEIEAVMKTGSDIVFSKALTQGLENQCYTYIDDIYTCNGYPTAHRDNVLRSFNIDAEQVYVTNKGSDAAGREAFIGFTKDNVWHKKCYVYYKDAVSGGSVTVASFTEDC</sequence>
<evidence type="ECO:0000313" key="2">
    <source>
        <dbReference type="Proteomes" id="UP000253437"/>
    </source>
</evidence>
<protein>
    <submittedName>
        <fullName evidence="1">Prepilin-type N-terminal cleavage/methylation domain-containing protein</fullName>
    </submittedName>
</protein>
<dbReference type="PROSITE" id="PS00409">
    <property type="entry name" value="PROKAR_NTER_METHYL"/>
    <property type="match status" value="1"/>
</dbReference>
<gene>
    <name evidence="1" type="ORF">DS957_015415</name>
</gene>
<dbReference type="Pfam" id="PF07963">
    <property type="entry name" value="N_methyl"/>
    <property type="match status" value="1"/>
</dbReference>
<proteinExistence type="predicted"/>
<accession>A0A8B3DM94</accession>
<dbReference type="AlphaFoldDB" id="A0A8B3DM94"/>